<feature type="compositionally biased region" description="Basic residues" evidence="1">
    <location>
        <begin position="94"/>
        <end position="104"/>
    </location>
</feature>
<feature type="compositionally biased region" description="Polar residues" evidence="1">
    <location>
        <begin position="106"/>
        <end position="120"/>
    </location>
</feature>
<evidence type="ECO:0000259" key="2">
    <source>
        <dbReference type="Pfam" id="PF19189"/>
    </source>
</evidence>
<protein>
    <recommendedName>
        <fullName evidence="2">Mtf2-like C-terminal domain-containing protein</fullName>
    </recommendedName>
</protein>
<feature type="region of interest" description="Disordered" evidence="1">
    <location>
        <begin position="229"/>
        <end position="264"/>
    </location>
</feature>
<sequence length="621" mass="69718">MMSARNARAWLALAWATRNSSVPFLYQTRTLAAVPKLRYQHRQLQRQQTQSRLMSTEAQQQQQSQEQPQEQIDSTEYSKPDPSAQESTAPAPRPGRRSFLKRKAASVSSFATLPSQSSPNPLKPPPRALTMMTNSEKQAFGEMLEALGAGANTKPNGALPTLSAWPPPAPQPSAPGVAFSDSSSSYEAEQHTESESQHPVNEPTEDELHEMSQISAIFESVLQDLKERKIRQQRQQQQKLEKRGQSSLVTPYSTSYHAGGDDPAALPASSSLTEFIELRLKRGDFINAQLTDWLTRNLVSTERAVEAVVLRESHVVETALLRAVKRKHGDRRLWDACREMVFPLVHTLEEDVGMRHSEAKVDETEVLKDGSNDMFIAPEEPAEAEDDPWDVEVEVEYEEASESQEIESSTAETGEVQQEGEAENNNKDIELEGENSYKLVVPEGVPISSVVAELYPKMLLAAFRLLNLHSPASTLIGQFRSTIRLMGPTSAVLGGSTGLYNELIYFYWRGCQDLPAVVALMQEMDVTGVEPDARTVRILGSIATQRTRDLKAHWQRNIGSLPRPRNPSEKVRVGRETWWDLAPNRKAFRALYDDDGWVAKVKARVEELRRREQMNKPQRRT</sequence>
<dbReference type="EMBL" id="KZ821685">
    <property type="protein sequence ID" value="PYH84155.1"/>
    <property type="molecule type" value="Genomic_DNA"/>
</dbReference>
<reference evidence="3 4" key="1">
    <citation type="submission" date="2016-12" db="EMBL/GenBank/DDBJ databases">
        <title>The genomes of Aspergillus section Nigri reveals drivers in fungal speciation.</title>
        <authorList>
            <consortium name="DOE Joint Genome Institute"/>
            <person name="Vesth T.C."/>
            <person name="Nybo J."/>
            <person name="Theobald S."/>
            <person name="Brandl J."/>
            <person name="Frisvad J.C."/>
            <person name="Nielsen K.F."/>
            <person name="Lyhne E.K."/>
            <person name="Kogle M.E."/>
            <person name="Kuo A."/>
            <person name="Riley R."/>
            <person name="Clum A."/>
            <person name="Nolan M."/>
            <person name="Lipzen A."/>
            <person name="Salamov A."/>
            <person name="Henrissat B."/>
            <person name="Wiebenga A."/>
            <person name="De Vries R.P."/>
            <person name="Grigoriev I.V."/>
            <person name="Mortensen U.H."/>
            <person name="Andersen M.R."/>
            <person name="Baker S.E."/>
        </authorList>
    </citation>
    <scope>NUCLEOTIDE SEQUENCE [LARGE SCALE GENOMIC DNA]</scope>
    <source>
        <strain evidence="3 4">CBS 121591</strain>
    </source>
</reference>
<dbReference type="GO" id="GO:0005739">
    <property type="term" value="C:mitochondrion"/>
    <property type="evidence" value="ECO:0007669"/>
    <property type="project" value="InterPro"/>
</dbReference>
<dbReference type="AlphaFoldDB" id="A0A319CEP3"/>
<dbReference type="PANTHER" id="PTHR39468:SF1">
    <property type="entry name" value="MTF2-LIKE C-TERMINAL DOMAIN-CONTAINING PROTEIN"/>
    <property type="match status" value="1"/>
</dbReference>
<dbReference type="PANTHER" id="PTHR39468">
    <property type="entry name" value="CHROMOSOME 7, WHOLE GENOME SHOTGUN SEQUENCE"/>
    <property type="match status" value="1"/>
</dbReference>
<feature type="compositionally biased region" description="Low complexity" evidence="1">
    <location>
        <begin position="45"/>
        <end position="71"/>
    </location>
</feature>
<feature type="region of interest" description="Disordered" evidence="1">
    <location>
        <begin position="398"/>
        <end position="429"/>
    </location>
</feature>
<accession>A0A319CEP3</accession>
<evidence type="ECO:0000256" key="1">
    <source>
        <dbReference type="SAM" id="MobiDB-lite"/>
    </source>
</evidence>
<organism evidence="3 4">
    <name type="scientific">Aspergillus uvarum CBS 121591</name>
    <dbReference type="NCBI Taxonomy" id="1448315"/>
    <lineage>
        <taxon>Eukaryota</taxon>
        <taxon>Fungi</taxon>
        <taxon>Dikarya</taxon>
        <taxon>Ascomycota</taxon>
        <taxon>Pezizomycotina</taxon>
        <taxon>Eurotiomycetes</taxon>
        <taxon>Eurotiomycetidae</taxon>
        <taxon>Eurotiales</taxon>
        <taxon>Aspergillaceae</taxon>
        <taxon>Aspergillus</taxon>
        <taxon>Aspergillus subgen. Circumdati</taxon>
    </lineage>
</organism>
<dbReference type="Pfam" id="PF19189">
    <property type="entry name" value="Mtf2"/>
    <property type="match status" value="1"/>
</dbReference>
<evidence type="ECO:0000313" key="3">
    <source>
        <dbReference type="EMBL" id="PYH84155.1"/>
    </source>
</evidence>
<dbReference type="STRING" id="1448315.A0A319CEP3"/>
<gene>
    <name evidence="3" type="ORF">BO82DRAFT_352134</name>
</gene>
<feature type="domain" description="Mtf2-like C-terminal" evidence="2">
    <location>
        <begin position="435"/>
        <end position="584"/>
    </location>
</feature>
<dbReference type="OrthoDB" id="2444174at2759"/>
<name>A0A319CEP3_9EURO</name>
<proteinExistence type="predicted"/>
<dbReference type="InterPro" id="IPR043837">
    <property type="entry name" value="Mtf2-like_C"/>
</dbReference>
<dbReference type="InterPro" id="IPR040009">
    <property type="entry name" value="Mtf2/C5D6.12-like"/>
</dbReference>
<evidence type="ECO:0000313" key="4">
    <source>
        <dbReference type="Proteomes" id="UP000248340"/>
    </source>
</evidence>
<feature type="compositionally biased region" description="Polar residues" evidence="1">
    <location>
        <begin position="245"/>
        <end position="256"/>
    </location>
</feature>
<dbReference type="RefSeq" id="XP_025494355.1">
    <property type="nucleotide sequence ID" value="XM_025634607.1"/>
</dbReference>
<feature type="region of interest" description="Disordered" evidence="1">
    <location>
        <begin position="151"/>
        <end position="209"/>
    </location>
</feature>
<dbReference type="GeneID" id="37137348"/>
<feature type="region of interest" description="Disordered" evidence="1">
    <location>
        <begin position="43"/>
        <end position="129"/>
    </location>
</feature>
<dbReference type="Proteomes" id="UP000248340">
    <property type="component" value="Unassembled WGS sequence"/>
</dbReference>
<keyword evidence="4" id="KW-1185">Reference proteome</keyword>
<dbReference type="VEuPathDB" id="FungiDB:BO82DRAFT_352134"/>